<dbReference type="Pfam" id="PF03009">
    <property type="entry name" value="GDPD"/>
    <property type="match status" value="1"/>
</dbReference>
<dbReference type="Proteomes" id="UP001597387">
    <property type="component" value="Unassembled WGS sequence"/>
</dbReference>
<organism evidence="2 3">
    <name type="scientific">Paradesertivirga mongoliensis</name>
    <dbReference type="NCBI Taxonomy" id="2100740"/>
    <lineage>
        <taxon>Bacteria</taxon>
        <taxon>Pseudomonadati</taxon>
        <taxon>Bacteroidota</taxon>
        <taxon>Sphingobacteriia</taxon>
        <taxon>Sphingobacteriales</taxon>
        <taxon>Sphingobacteriaceae</taxon>
        <taxon>Paradesertivirga</taxon>
    </lineage>
</organism>
<dbReference type="SUPFAM" id="SSF51695">
    <property type="entry name" value="PLC-like phosphodiesterases"/>
    <property type="match status" value="1"/>
</dbReference>
<comment type="caution">
    <text evidence="2">The sequence shown here is derived from an EMBL/GenBank/DDBJ whole genome shotgun (WGS) entry which is preliminary data.</text>
</comment>
<proteinExistence type="predicted"/>
<reference evidence="3" key="1">
    <citation type="journal article" date="2019" name="Int. J. Syst. Evol. Microbiol.">
        <title>The Global Catalogue of Microorganisms (GCM) 10K type strain sequencing project: providing services to taxonomists for standard genome sequencing and annotation.</title>
        <authorList>
            <consortium name="The Broad Institute Genomics Platform"/>
            <consortium name="The Broad Institute Genome Sequencing Center for Infectious Disease"/>
            <person name="Wu L."/>
            <person name="Ma J."/>
        </authorList>
    </citation>
    <scope>NUCLEOTIDE SEQUENCE [LARGE SCALE GENOMIC DNA]</scope>
    <source>
        <strain evidence="3">KCTC 42217</strain>
    </source>
</reference>
<dbReference type="EMBL" id="JBHUHZ010000001">
    <property type="protein sequence ID" value="MFD2160858.1"/>
    <property type="molecule type" value="Genomic_DNA"/>
</dbReference>
<dbReference type="InterPro" id="IPR030395">
    <property type="entry name" value="GP_PDE_dom"/>
</dbReference>
<keyword evidence="3" id="KW-1185">Reference proteome</keyword>
<gene>
    <name evidence="2" type="ORF">ACFSJU_00495</name>
</gene>
<dbReference type="Gene3D" id="3.20.20.190">
    <property type="entry name" value="Phosphatidylinositol (PI) phosphodiesterase"/>
    <property type="match status" value="1"/>
</dbReference>
<protein>
    <submittedName>
        <fullName evidence="2">Glycerophosphodiester phosphodiesterase</fullName>
    </submittedName>
</protein>
<dbReference type="PROSITE" id="PS51704">
    <property type="entry name" value="GP_PDE"/>
    <property type="match status" value="1"/>
</dbReference>
<dbReference type="PANTHER" id="PTHR46211">
    <property type="entry name" value="GLYCEROPHOSPHORYL DIESTER PHOSPHODIESTERASE"/>
    <property type="match status" value="1"/>
</dbReference>
<dbReference type="RefSeq" id="WP_255902213.1">
    <property type="nucleotide sequence ID" value="NZ_JAFMZO010000002.1"/>
</dbReference>
<evidence type="ECO:0000313" key="3">
    <source>
        <dbReference type="Proteomes" id="UP001597387"/>
    </source>
</evidence>
<feature type="domain" description="GP-PDE" evidence="1">
    <location>
        <begin position="100"/>
        <end position="329"/>
    </location>
</feature>
<evidence type="ECO:0000259" key="1">
    <source>
        <dbReference type="PROSITE" id="PS51704"/>
    </source>
</evidence>
<accession>A0ABW4ZFQ1</accession>
<evidence type="ECO:0000313" key="2">
    <source>
        <dbReference type="EMBL" id="MFD2160858.1"/>
    </source>
</evidence>
<name>A0ABW4ZFQ1_9SPHI</name>
<sequence length="331" mass="37028">MNSSFFMVQAQEKLPVFLSNYTFSGGRTEVGRITLGGKTVRNVEISGDHAKVFTVRDGVISILPEYNLKGAQYDIIISARNKGAVVLDTFKIISDEFIQNKVIAHRGAWKNTGVPENSIAALKHAVNLGCAGSEFDVHMSADSVLLINHDPSFQNISIGKTEAQELTQLKLSNGESLPTLVNYLKEGISQNTTKLILEIKPSAVSKEHSIATAREVVCLVKALKAQAWIDYISFDYEICKELQRLDPFARVAYLNGDKSPQELKKDNLWGYDYHFSVLKKNPDWLSIAKQEGLTTNAWTVNDKDTMMWLLERGIDFITTNEPELLLEMVKK</sequence>
<dbReference type="PANTHER" id="PTHR46211:SF1">
    <property type="entry name" value="GLYCEROPHOSPHODIESTER PHOSPHODIESTERASE, CYTOPLASMIC"/>
    <property type="match status" value="1"/>
</dbReference>
<dbReference type="InterPro" id="IPR017946">
    <property type="entry name" value="PLC-like_Pdiesterase_TIM-brl"/>
</dbReference>